<keyword evidence="3" id="KW-0687">Ribonucleoprotein</keyword>
<dbReference type="AlphaFoldDB" id="A0A0F6PYA9"/>
<reference evidence="5" key="1">
    <citation type="journal article" date="2015" name="Nature">
        <title>Complex archaea that bridge the gap between prokaryotes and eukaryotes.</title>
        <authorList>
            <person name="Spang A."/>
            <person name="Saw J.H."/>
            <person name="Jorgensen S.L."/>
            <person name="Zaremba-Niedzwiedzka K."/>
            <person name="Martijn J."/>
            <person name="Lind A.E."/>
            <person name="van Eijk R."/>
            <person name="Schleper C."/>
            <person name="Guy L."/>
            <person name="Ettema T.J."/>
        </authorList>
    </citation>
    <scope>NUCLEOTIDE SEQUENCE</scope>
</reference>
<dbReference type="GO" id="GO:0003735">
    <property type="term" value="F:structural constituent of ribosome"/>
    <property type="evidence" value="ECO:0007669"/>
    <property type="project" value="InterPro"/>
</dbReference>
<sequence length="174" mass="19268">MSEEETTPEVIEKVTNEVTEEVTKEVTDEVTKEVTEEVTEVKKKKKKKNLWGIVHVFASYNDTFVHITDITGSETISLKTGGQFVKADRQESSPFAAMRAAYAAAEEAKSKGYNGLHVRVRAKGGNRSRTPGPGVQAALRALARSKMRIGRIDDVTPLPHDGSRRKGGRRGRRM</sequence>
<organism evidence="5">
    <name type="scientific">uncultured organism</name>
    <dbReference type="NCBI Taxonomy" id="155900"/>
    <lineage>
        <taxon>unclassified sequences</taxon>
        <taxon>environmental samples</taxon>
    </lineage>
</organism>
<dbReference type="SUPFAM" id="SSF53137">
    <property type="entry name" value="Translational machinery components"/>
    <property type="match status" value="1"/>
</dbReference>
<dbReference type="InterPro" id="IPR036967">
    <property type="entry name" value="Ribosomal_uS11_sf"/>
</dbReference>
<evidence type="ECO:0000313" key="5">
    <source>
        <dbReference type="EMBL" id="AKC94930.1"/>
    </source>
</evidence>
<evidence type="ECO:0000256" key="3">
    <source>
        <dbReference type="ARBA" id="ARBA00023274"/>
    </source>
</evidence>
<dbReference type="GO" id="GO:1990904">
    <property type="term" value="C:ribonucleoprotein complex"/>
    <property type="evidence" value="ECO:0007669"/>
    <property type="project" value="UniProtKB-KW"/>
</dbReference>
<proteinExistence type="inferred from homology"/>
<feature type="compositionally biased region" description="Basic residues" evidence="4">
    <location>
        <begin position="163"/>
        <end position="174"/>
    </location>
</feature>
<accession>A0A0F6PYA9</accession>
<dbReference type="EMBL" id="KP869659">
    <property type="protein sequence ID" value="AKC94930.1"/>
    <property type="molecule type" value="Genomic_DNA"/>
</dbReference>
<dbReference type="HAMAP" id="MF_01310">
    <property type="entry name" value="Ribosomal_uS11"/>
    <property type="match status" value="1"/>
</dbReference>
<name>A0A0F6PYA9_9ZZZZ</name>
<evidence type="ECO:0000256" key="2">
    <source>
        <dbReference type="ARBA" id="ARBA00022980"/>
    </source>
</evidence>
<dbReference type="PANTHER" id="PTHR11759">
    <property type="entry name" value="40S RIBOSOMAL PROTEIN S14/30S RIBOSOMAL PROTEIN S11"/>
    <property type="match status" value="1"/>
</dbReference>
<evidence type="ECO:0000256" key="4">
    <source>
        <dbReference type="SAM" id="MobiDB-lite"/>
    </source>
</evidence>
<dbReference type="FunFam" id="3.30.420.80:FF:000002">
    <property type="entry name" value="40S ribosomal protein S14"/>
    <property type="match status" value="1"/>
</dbReference>
<feature type="region of interest" description="Disordered" evidence="4">
    <location>
        <begin position="151"/>
        <end position="174"/>
    </location>
</feature>
<dbReference type="InterPro" id="IPR001971">
    <property type="entry name" value="Ribosomal_uS11"/>
</dbReference>
<comment type="similarity">
    <text evidence="1">Belongs to the universal ribosomal protein uS11 family.</text>
</comment>
<keyword evidence="2 5" id="KW-0689">Ribosomal protein</keyword>
<dbReference type="Pfam" id="PF00411">
    <property type="entry name" value="Ribosomal_S11"/>
    <property type="match status" value="1"/>
</dbReference>
<dbReference type="Gene3D" id="3.30.420.80">
    <property type="entry name" value="Ribosomal protein S11"/>
    <property type="match status" value="1"/>
</dbReference>
<dbReference type="NCBIfam" id="NF007176">
    <property type="entry name" value="PRK09607.1"/>
    <property type="match status" value="1"/>
</dbReference>
<protein>
    <submittedName>
        <fullName evidence="5">Putative 30S ribosomal protein S11</fullName>
    </submittedName>
</protein>
<evidence type="ECO:0000256" key="1">
    <source>
        <dbReference type="ARBA" id="ARBA00006194"/>
    </source>
</evidence>